<dbReference type="InterPro" id="IPR029052">
    <property type="entry name" value="Metallo-depent_PP-like"/>
</dbReference>
<dbReference type="Pfam" id="PF00149">
    <property type="entry name" value="Metallophos"/>
    <property type="match status" value="1"/>
</dbReference>
<dbReference type="EMBL" id="LT546645">
    <property type="protein sequence ID" value="SAI68188.1"/>
    <property type="molecule type" value="Genomic_DNA"/>
</dbReference>
<evidence type="ECO:0000256" key="4">
    <source>
        <dbReference type="ARBA" id="ARBA00025742"/>
    </source>
</evidence>
<dbReference type="InterPro" id="IPR042281">
    <property type="entry name" value="GpdQ_beta-strand"/>
</dbReference>
<keyword evidence="2 6" id="KW-0378">Hydrolase</keyword>
<dbReference type="KEGG" id="btrm:SAMEA390648701129"/>
<proteinExistence type="inferred from homology"/>
<comment type="similarity">
    <text evidence="4">Belongs to the cyclic nucleotide phosphodiesterase class-III family.</text>
</comment>
<dbReference type="PANTHER" id="PTHR42988:SF2">
    <property type="entry name" value="CYCLIC NUCLEOTIDE PHOSPHODIESTERASE CBUA0032-RELATED"/>
    <property type="match status" value="1"/>
</dbReference>
<dbReference type="PANTHER" id="PTHR42988">
    <property type="entry name" value="PHOSPHOHYDROLASE"/>
    <property type="match status" value="1"/>
</dbReference>
<dbReference type="OrthoDB" id="9784378at2"/>
<keyword evidence="7" id="KW-1185">Reference proteome</keyword>
<feature type="domain" description="Calcineurin-like phosphoesterase" evidence="5">
    <location>
        <begin position="1"/>
        <end position="198"/>
    </location>
</feature>
<evidence type="ECO:0000256" key="3">
    <source>
        <dbReference type="ARBA" id="ARBA00023004"/>
    </source>
</evidence>
<dbReference type="Gene3D" id="3.30.750.180">
    <property type="entry name" value="GpdQ, beta-strand dimerisation domain"/>
    <property type="match status" value="1"/>
</dbReference>
<protein>
    <submittedName>
        <fullName evidence="6">Phosphohydrolase</fullName>
        <ecNumber evidence="6">3.1.4.17</ecNumber>
    </submittedName>
</protein>
<dbReference type="InterPro" id="IPR042283">
    <property type="entry name" value="GpdQ_catalytic"/>
</dbReference>
<dbReference type="eggNOG" id="COG1409">
    <property type="taxonomic scope" value="Bacteria"/>
</dbReference>
<evidence type="ECO:0000313" key="7">
    <source>
        <dbReference type="Proteomes" id="UP000076825"/>
    </source>
</evidence>
<dbReference type="GO" id="GO:0004114">
    <property type="term" value="F:3',5'-cyclic-nucleotide phosphodiesterase activity"/>
    <property type="evidence" value="ECO:0007669"/>
    <property type="project" value="UniProtKB-EC"/>
</dbReference>
<name>A0A157SCL1_9BORD</name>
<organism evidence="6 7">
    <name type="scientific">Bordetella trematum</name>
    <dbReference type="NCBI Taxonomy" id="123899"/>
    <lineage>
        <taxon>Bacteria</taxon>
        <taxon>Pseudomonadati</taxon>
        <taxon>Pseudomonadota</taxon>
        <taxon>Betaproteobacteria</taxon>
        <taxon>Burkholderiales</taxon>
        <taxon>Alcaligenaceae</taxon>
        <taxon>Bordetella</taxon>
    </lineage>
</organism>
<evidence type="ECO:0000256" key="2">
    <source>
        <dbReference type="ARBA" id="ARBA00022801"/>
    </source>
</evidence>
<dbReference type="Proteomes" id="UP000076825">
    <property type="component" value="Chromosome 1"/>
</dbReference>
<dbReference type="EC" id="3.1.4.17" evidence="6"/>
<keyword evidence="3" id="KW-0408">Iron</keyword>
<dbReference type="InterPro" id="IPR026575">
    <property type="entry name" value="GpdQ/CpdA-like"/>
</dbReference>
<dbReference type="InterPro" id="IPR004843">
    <property type="entry name" value="Calcineurin-like_PHP"/>
</dbReference>
<dbReference type="SUPFAM" id="SSF56300">
    <property type="entry name" value="Metallo-dependent phosphatases"/>
    <property type="match status" value="1"/>
</dbReference>
<dbReference type="InterPro" id="IPR050884">
    <property type="entry name" value="CNP_phosphodiesterase-III"/>
</dbReference>
<reference evidence="6 7" key="1">
    <citation type="submission" date="2016-04" db="EMBL/GenBank/DDBJ databases">
        <authorList>
            <consortium name="Pathogen Informatics"/>
        </authorList>
    </citation>
    <scope>NUCLEOTIDE SEQUENCE [LARGE SCALE GENOMIC DNA]</scope>
    <source>
        <strain evidence="6 7">H044680328</strain>
    </source>
</reference>
<sequence length="273" mass="30948">MLIAQISDLHIRMPGQKAYRRVATDRYLPPAVAALNAQQPAPDLVMITGDLTDFGRPAEYRYLRDMLDPLRAPYYLLPGNHDEREALRNAFPDHGYLQQPGPFLQYTIEDQPLRIIVLDTVVPMQSHGMLCEQRLAWLDARLREAPERPTVIAMHHPPFKTGIAHMDAIGLLEGADALESLVKHYSHIERIMAGHLHRTIFRRFGNTVVSTCPAPAHQVVLDLRPQGPSAFNLEPPGYHLHHWNEGHLVTHHAHIGEYPGPYPFHENGELIDD</sequence>
<dbReference type="Gene3D" id="3.60.21.40">
    <property type="entry name" value="GpdQ, catalytic alpha/beta sandwich domain"/>
    <property type="match status" value="1"/>
</dbReference>
<evidence type="ECO:0000256" key="1">
    <source>
        <dbReference type="ARBA" id="ARBA00022723"/>
    </source>
</evidence>
<evidence type="ECO:0000259" key="5">
    <source>
        <dbReference type="Pfam" id="PF00149"/>
    </source>
</evidence>
<dbReference type="GO" id="GO:0046872">
    <property type="term" value="F:metal ion binding"/>
    <property type="evidence" value="ECO:0007669"/>
    <property type="project" value="UniProtKB-KW"/>
</dbReference>
<dbReference type="AlphaFoldDB" id="A0A157SCL1"/>
<dbReference type="GeneID" id="56587466"/>
<gene>
    <name evidence="6" type="primary">cpdA_2</name>
    <name evidence="6" type="ORF">SAMEA3906487_01129</name>
</gene>
<evidence type="ECO:0000313" key="6">
    <source>
        <dbReference type="EMBL" id="SAI68188.1"/>
    </source>
</evidence>
<keyword evidence="1" id="KW-0479">Metal-binding</keyword>
<dbReference type="RefSeq" id="WP_025514965.1">
    <property type="nucleotide sequence ID" value="NZ_CP016340.1"/>
</dbReference>
<dbReference type="CDD" id="cd07402">
    <property type="entry name" value="MPP_GpdQ"/>
    <property type="match status" value="1"/>
</dbReference>
<dbReference type="STRING" id="123899.SAMEA3906487_01129"/>
<accession>A0A157SCL1</accession>
<dbReference type="PATRIC" id="fig|123899.6.peg.1107"/>